<evidence type="ECO:0000256" key="7">
    <source>
        <dbReference type="ARBA" id="ARBA00022990"/>
    </source>
</evidence>
<dbReference type="InterPro" id="IPR024792">
    <property type="entry name" value="RhoGDI_dom_sf"/>
</dbReference>
<dbReference type="PANTHER" id="PTHR10980:SF9">
    <property type="entry name" value="RHO GDP-DISSOCIATION INHIBITOR 1"/>
    <property type="match status" value="1"/>
</dbReference>
<comment type="subcellular location">
    <subcellularLocation>
        <location evidence="1">Cytoplasm</location>
    </subcellularLocation>
</comment>
<dbReference type="AlphaFoldDB" id="A0A452TSK7"/>
<evidence type="ECO:0000313" key="13">
    <source>
        <dbReference type="Ensembl" id="ENSUMAP00000011250"/>
    </source>
</evidence>
<evidence type="ECO:0000256" key="4">
    <source>
        <dbReference type="ARBA" id="ARBA00022490"/>
    </source>
</evidence>
<dbReference type="GO" id="GO:0005096">
    <property type="term" value="F:GTPase activator activity"/>
    <property type="evidence" value="ECO:0007669"/>
    <property type="project" value="UniProtKB-KW"/>
</dbReference>
<evidence type="ECO:0000256" key="2">
    <source>
        <dbReference type="ARBA" id="ARBA00009758"/>
    </source>
</evidence>
<dbReference type="GO" id="GO:0005094">
    <property type="term" value="F:Rho GDP-dissociation inhibitor activity"/>
    <property type="evidence" value="ECO:0007669"/>
    <property type="project" value="InterPro"/>
</dbReference>
<dbReference type="OMA" id="MLAHGSY"/>
<evidence type="ECO:0000256" key="12">
    <source>
        <dbReference type="SAM" id="MobiDB-lite"/>
    </source>
</evidence>
<dbReference type="PANTHER" id="PTHR10980">
    <property type="entry name" value="RHO GDP-DISSOCIATION INHIBITOR"/>
    <property type="match status" value="1"/>
</dbReference>
<comment type="subunit">
    <text evidence="11">Monomer. Interacts with FER. Interacts with PLXNB3. Forms a heterodimer with RAC1. Interacts with RHOA, the affinity is increased by three orders of magnitude when RHOA is prenylated. Interacts with PSMD10; the interaction increases ARHGDIA association with RHOA, leading to ARHGDIA-mediated inactivation of RHOA and ROCK and prolonged AKT activation. Interacts with KANK2; the interaction is direct and may regulate the interaction of ARHGDIA with RHOA, RAC1 and CDC42. Interacts with RHOC. Interacts with CDC42. Interacts with NGFR (via death domain); NGFR binding decreases the affinity for RHOA.</text>
</comment>
<evidence type="ECO:0000256" key="10">
    <source>
        <dbReference type="ARBA" id="ARBA00041559"/>
    </source>
</evidence>
<dbReference type="GO" id="GO:0016020">
    <property type="term" value="C:membrane"/>
    <property type="evidence" value="ECO:0007669"/>
    <property type="project" value="TreeGrafter"/>
</dbReference>
<accession>A0A452TSK7</accession>
<comment type="function">
    <text evidence="8">Controls Rho proteins homeostasis. Regulates the GDP/GTP exchange reaction of the Rho proteins by inhibiting the dissociation of GDP from them, and the subsequent binding of GTP to them. Retains Rho proteins such as CDC42, RAC1 and RHOA in an inactive cytosolic pool, regulating their stability and protecting them from degradation. Actively involved in the recycling and distribution of activated Rho GTPases in the cell, mediates extraction from membranes of both inactive and activated molecules due its exceptionally high affinity for prenylated forms. Through the modulation of Rho proteins, may play a role in cell motility regulation. In glioma cells, inhibits cell migration and invasion by mediating the signals of SEMA5A and PLXNB3 that lead to inactivation of RAC1.</text>
</comment>
<proteinExistence type="inferred from homology"/>
<dbReference type="Gene3D" id="2.70.50.30">
    <property type="entry name" value="Coagulation Factor XIII, subunit A, domain 1"/>
    <property type="match status" value="1"/>
</dbReference>
<keyword evidence="4" id="KW-0963">Cytoplasm</keyword>
<sequence length="121" mass="13721">MGQEPTAEQVAAENEEDEHSTAISPLPRRASRRSRGLDKDDRSLHKNKDALLGCVAVSIDKTNDLVGSYGPQVEEYKFLTLMEEAPKDMLAHGSYKSCFIGDKTDHLSWEWKLTIKKEWKD</sequence>
<keyword evidence="7" id="KW-0007">Acetylation</keyword>
<organism evidence="13">
    <name type="scientific">Ursus maritimus</name>
    <name type="common">Polar bear</name>
    <name type="synonym">Thalarctos maritimus</name>
    <dbReference type="NCBI Taxonomy" id="29073"/>
    <lineage>
        <taxon>Eukaryota</taxon>
        <taxon>Metazoa</taxon>
        <taxon>Chordata</taxon>
        <taxon>Craniata</taxon>
        <taxon>Vertebrata</taxon>
        <taxon>Euteleostomi</taxon>
        <taxon>Mammalia</taxon>
        <taxon>Eutheria</taxon>
        <taxon>Laurasiatheria</taxon>
        <taxon>Carnivora</taxon>
        <taxon>Caniformia</taxon>
        <taxon>Ursidae</taxon>
        <taxon>Ursus</taxon>
    </lineage>
</organism>
<evidence type="ECO:0000256" key="3">
    <source>
        <dbReference type="ARBA" id="ARBA00022468"/>
    </source>
</evidence>
<keyword evidence="6" id="KW-0832">Ubl conjugation</keyword>
<evidence type="ECO:0000256" key="6">
    <source>
        <dbReference type="ARBA" id="ARBA00022843"/>
    </source>
</evidence>
<reference evidence="13" key="1">
    <citation type="submission" date="2019-03" db="UniProtKB">
        <authorList>
            <consortium name="Ensembl"/>
        </authorList>
    </citation>
    <scope>IDENTIFICATION</scope>
</reference>
<dbReference type="Ensembl" id="ENSUMAT00000013383.1">
    <property type="protein sequence ID" value="ENSUMAP00000011250.1"/>
    <property type="gene ID" value="ENSUMAG00000008450.1"/>
</dbReference>
<dbReference type="GO" id="GO:0007266">
    <property type="term" value="P:Rho protein signal transduction"/>
    <property type="evidence" value="ECO:0007669"/>
    <property type="project" value="InterPro"/>
</dbReference>
<evidence type="ECO:0000256" key="9">
    <source>
        <dbReference type="ARBA" id="ARBA00040620"/>
    </source>
</evidence>
<feature type="region of interest" description="Disordered" evidence="12">
    <location>
        <begin position="1"/>
        <end position="42"/>
    </location>
</feature>
<evidence type="ECO:0000256" key="5">
    <source>
        <dbReference type="ARBA" id="ARBA00022499"/>
    </source>
</evidence>
<comment type="similarity">
    <text evidence="2">Belongs to the Rho GDI family.</text>
</comment>
<dbReference type="Pfam" id="PF02115">
    <property type="entry name" value="Rho_GDI"/>
    <property type="match status" value="1"/>
</dbReference>
<evidence type="ECO:0000256" key="1">
    <source>
        <dbReference type="ARBA" id="ARBA00004496"/>
    </source>
</evidence>
<dbReference type="InterPro" id="IPR000406">
    <property type="entry name" value="Rho_GDI"/>
</dbReference>
<keyword evidence="5" id="KW-1017">Isopeptide bond</keyword>
<name>A0A452TSK7_URSMA</name>
<evidence type="ECO:0000256" key="11">
    <source>
        <dbReference type="ARBA" id="ARBA00046570"/>
    </source>
</evidence>
<keyword evidence="3" id="KW-0343">GTPase activation</keyword>
<dbReference type="FunFam" id="2.70.50.30:FF:000004">
    <property type="entry name" value="Rho GDP-dissociation inhibitor 1"/>
    <property type="match status" value="1"/>
</dbReference>
<dbReference type="GO" id="GO:0005829">
    <property type="term" value="C:cytosol"/>
    <property type="evidence" value="ECO:0007669"/>
    <property type="project" value="TreeGrafter"/>
</dbReference>
<protein>
    <recommendedName>
        <fullName evidence="9">Rho GDP-dissociation inhibitor 1</fullName>
    </recommendedName>
    <alternativeName>
        <fullName evidence="10">Rho-GDI alpha</fullName>
    </alternativeName>
</protein>
<dbReference type="SUPFAM" id="SSF81296">
    <property type="entry name" value="E set domains"/>
    <property type="match status" value="1"/>
</dbReference>
<dbReference type="GeneTree" id="ENSGT00390000006233"/>
<dbReference type="InterPro" id="IPR014756">
    <property type="entry name" value="Ig_E-set"/>
</dbReference>
<dbReference type="PRINTS" id="PR00492">
    <property type="entry name" value="RHOGDI"/>
</dbReference>
<evidence type="ECO:0000256" key="8">
    <source>
        <dbReference type="ARBA" id="ARBA00037489"/>
    </source>
</evidence>